<dbReference type="InterPro" id="IPR012337">
    <property type="entry name" value="RNaseH-like_sf"/>
</dbReference>
<dbReference type="Proteomes" id="UP001460270">
    <property type="component" value="Unassembled WGS sequence"/>
</dbReference>
<evidence type="ECO:0000313" key="3">
    <source>
        <dbReference type="EMBL" id="KAK7883828.1"/>
    </source>
</evidence>
<dbReference type="InterPro" id="IPR008906">
    <property type="entry name" value="HATC_C_dom"/>
</dbReference>
<dbReference type="AlphaFoldDB" id="A0AAW0MW76"/>
<organism evidence="3 4">
    <name type="scientific">Mugilogobius chulae</name>
    <name type="common">yellowstripe goby</name>
    <dbReference type="NCBI Taxonomy" id="88201"/>
    <lineage>
        <taxon>Eukaryota</taxon>
        <taxon>Metazoa</taxon>
        <taxon>Chordata</taxon>
        <taxon>Craniata</taxon>
        <taxon>Vertebrata</taxon>
        <taxon>Euteleostomi</taxon>
        <taxon>Actinopterygii</taxon>
        <taxon>Neopterygii</taxon>
        <taxon>Teleostei</taxon>
        <taxon>Neoteleostei</taxon>
        <taxon>Acanthomorphata</taxon>
        <taxon>Gobiaria</taxon>
        <taxon>Gobiiformes</taxon>
        <taxon>Gobioidei</taxon>
        <taxon>Gobiidae</taxon>
        <taxon>Gobionellinae</taxon>
        <taxon>Mugilogobius</taxon>
    </lineage>
</organism>
<protein>
    <recommendedName>
        <fullName evidence="2">HAT C-terminal dimerisation domain-containing protein</fullName>
    </recommendedName>
</protein>
<evidence type="ECO:0000313" key="4">
    <source>
        <dbReference type="Proteomes" id="UP001460270"/>
    </source>
</evidence>
<feature type="domain" description="HAT C-terminal dimerisation" evidence="2">
    <location>
        <begin position="416"/>
        <end position="488"/>
    </location>
</feature>
<dbReference type="EMBL" id="JBBPFD010000020">
    <property type="protein sequence ID" value="KAK7883828.1"/>
    <property type="molecule type" value="Genomic_DNA"/>
</dbReference>
<feature type="compositionally biased region" description="Basic and acidic residues" evidence="1">
    <location>
        <begin position="371"/>
        <end position="380"/>
    </location>
</feature>
<evidence type="ECO:0000259" key="2">
    <source>
        <dbReference type="Pfam" id="PF05699"/>
    </source>
</evidence>
<comment type="caution">
    <text evidence="3">The sequence shown here is derived from an EMBL/GenBank/DDBJ whole genome shotgun (WGS) entry which is preliminary data.</text>
</comment>
<reference evidence="4" key="1">
    <citation type="submission" date="2024-04" db="EMBL/GenBank/DDBJ databases">
        <title>Salinicola lusitanus LLJ914,a marine bacterium isolated from the Okinawa Trough.</title>
        <authorList>
            <person name="Li J."/>
        </authorList>
    </citation>
    <scope>NUCLEOTIDE SEQUENCE [LARGE SCALE GENOMIC DNA]</scope>
</reference>
<accession>A0AAW0MW76</accession>
<dbReference type="SUPFAM" id="SSF53098">
    <property type="entry name" value="Ribonuclease H-like"/>
    <property type="match status" value="1"/>
</dbReference>
<proteinExistence type="predicted"/>
<evidence type="ECO:0000256" key="1">
    <source>
        <dbReference type="SAM" id="MobiDB-lite"/>
    </source>
</evidence>
<dbReference type="Pfam" id="PF05699">
    <property type="entry name" value="Dimer_Tnp_hAT"/>
    <property type="match status" value="1"/>
</dbReference>
<sequence>MRALNTRFEDVQSKIRQSLQCAQAVSITTDLWSSLRMEAYMTVTAHCINADWEMQSVVLETKQMEETHTGDNIAARLCQVADSYQIQQDMRVAVVTDNAANMVLSVDVLKDSGQWPEVQLVRCAGHTLQLCVNSAIKQDPVARTVGAARHLVAHFKKGHKAKTGLKEKQEQQRVPQHELIQDVATRWNSTCYMLERLLEQRWPITAVLSDPNYTKRSDSSTLDMTTEQWNIAQDVTDVLKPIITLTELLSQENNASISATFPMLENLKKCHLVVAHNDSPTKRKIKLKLVEEIDSRWKLHDRLMTTRSVYITAAVMDPRFKSLSFLEDDKRDEAYIAVAELADRLSAAAGAHRGAAGAGQTQDTDEEDLEQAPKKQKTDKEKDIAMLLCGEVADDEELDVQGRSAFDEMKDYLQDRSKGTTSGPLSWWKHNQDRYPRLALAAKRLLCVPATSTPAERIFSKAGFIVNKSRSCLLPKNVDMLIFLAHNLSKVD</sequence>
<name>A0AAW0MW76_9GOBI</name>
<feature type="region of interest" description="Disordered" evidence="1">
    <location>
        <begin position="352"/>
        <end position="380"/>
    </location>
</feature>
<dbReference type="InterPro" id="IPR052035">
    <property type="entry name" value="ZnF_BED_domain_contain"/>
</dbReference>
<dbReference type="PANTHER" id="PTHR46481:SF9">
    <property type="entry name" value="ZINC FINGER BED DOMAIN-CONTAINING PROTEIN 1-LIKE"/>
    <property type="match status" value="1"/>
</dbReference>
<gene>
    <name evidence="3" type="ORF">WMY93_026951</name>
</gene>
<keyword evidence="4" id="KW-1185">Reference proteome</keyword>
<dbReference type="PANTHER" id="PTHR46481">
    <property type="entry name" value="ZINC FINGER BED DOMAIN-CONTAINING PROTEIN 4"/>
    <property type="match status" value="1"/>
</dbReference>
<dbReference type="GO" id="GO:0046983">
    <property type="term" value="F:protein dimerization activity"/>
    <property type="evidence" value="ECO:0007669"/>
    <property type="project" value="InterPro"/>
</dbReference>